<dbReference type="AlphaFoldDB" id="A0A9W2XSI1"/>
<reference evidence="2" key="1">
    <citation type="submission" date="2025-08" db="UniProtKB">
        <authorList>
            <consortium name="RefSeq"/>
        </authorList>
    </citation>
    <scope>IDENTIFICATION</scope>
</reference>
<dbReference type="InterPro" id="IPR036770">
    <property type="entry name" value="Ankyrin_rpt-contain_sf"/>
</dbReference>
<dbReference type="SUPFAM" id="SSF48403">
    <property type="entry name" value="Ankyrin repeat"/>
    <property type="match status" value="1"/>
</dbReference>
<dbReference type="PANTHER" id="PTHR46885:SF1">
    <property type="entry name" value="PROTEIN ANKUB1"/>
    <property type="match status" value="1"/>
</dbReference>
<protein>
    <submittedName>
        <fullName evidence="2">Protein ANKUB1-like</fullName>
    </submittedName>
</protein>
<sequence>MKLFLTSSCSDVFLFNTGMTLRLDSWDGWRAFLHGCLLGCRITVQSHLSEEKTVMQFQLRVALYTAASLGHLKLADWLMGRGVQADEPVGVHPYRQWCHQTAHRDTGKCPIHVAAESGQLLILKLFVTNNVSTLACQDPEGREPLKIAIQHGHRDCVRNLANKLCSVVSPLPMRIYLQMKRWGSVGKKRVALGQWQGWSAVLQARLLLVDGFGQSKMSTKPIKAETQHRGGIRVKAQHLLTANLPKLSLQRGNDFREIQRRHNNVIKHHRARMDEIKGGDKNKLILPPVSRDTYSTESYNTASGESSLCFGQATRQNAVYCLNVARTFTGKPWSKQLGIARTLIRKRLRSMA</sequence>
<accession>A0A9W2XSI1</accession>
<dbReference type="PANTHER" id="PTHR46885">
    <property type="entry name" value="PROTEIN ANKUB1"/>
    <property type="match status" value="1"/>
</dbReference>
<dbReference type="GeneID" id="114854811"/>
<dbReference type="RefSeq" id="XP_055364611.1">
    <property type="nucleotide sequence ID" value="XM_055508636.1"/>
</dbReference>
<dbReference type="KEGG" id="bspl:114854811"/>
<evidence type="ECO:0000313" key="2">
    <source>
        <dbReference type="RefSeq" id="XP_055364611.1"/>
    </source>
</evidence>
<dbReference type="InterPro" id="IPR002110">
    <property type="entry name" value="Ankyrin_rpt"/>
</dbReference>
<dbReference type="Proteomes" id="UP000515150">
    <property type="component" value="Chromosome 4"/>
</dbReference>
<dbReference type="Pfam" id="PF12796">
    <property type="entry name" value="Ank_2"/>
    <property type="match status" value="1"/>
</dbReference>
<dbReference type="SMART" id="SM00248">
    <property type="entry name" value="ANK"/>
    <property type="match status" value="3"/>
</dbReference>
<dbReference type="OrthoDB" id="8856820at2759"/>
<proteinExistence type="predicted"/>
<keyword evidence="1" id="KW-1185">Reference proteome</keyword>
<dbReference type="InterPro" id="IPR042788">
    <property type="entry name" value="ANKUB1"/>
</dbReference>
<dbReference type="Gene3D" id="1.25.40.20">
    <property type="entry name" value="Ankyrin repeat-containing domain"/>
    <property type="match status" value="1"/>
</dbReference>
<evidence type="ECO:0000313" key="1">
    <source>
        <dbReference type="Proteomes" id="UP000515150"/>
    </source>
</evidence>
<name>A0A9W2XSI1_BETSP</name>
<organism evidence="1 2">
    <name type="scientific">Betta splendens</name>
    <name type="common">Siamese fighting fish</name>
    <dbReference type="NCBI Taxonomy" id="158456"/>
    <lineage>
        <taxon>Eukaryota</taxon>
        <taxon>Metazoa</taxon>
        <taxon>Chordata</taxon>
        <taxon>Craniata</taxon>
        <taxon>Vertebrata</taxon>
        <taxon>Euteleostomi</taxon>
        <taxon>Actinopterygii</taxon>
        <taxon>Neopterygii</taxon>
        <taxon>Teleostei</taxon>
        <taxon>Neoteleostei</taxon>
        <taxon>Acanthomorphata</taxon>
        <taxon>Anabantaria</taxon>
        <taxon>Anabantiformes</taxon>
        <taxon>Anabantoidei</taxon>
        <taxon>Osphronemidae</taxon>
        <taxon>Betta</taxon>
    </lineage>
</organism>
<gene>
    <name evidence="2" type="primary">LOC114854811</name>
</gene>